<sequence length="249" mass="27876">MSARAIVTGGMSWHPGADKSPAAKFPFSDFSSALHRRRRRLLGEGSWWDSALRTGMAAQGADLYESLKIKYPRGSSQDVRAERELRAARAAAAGASALPGCALNASHGQWLQWLSIGWKYHDGKIYYFSSDRKPWQEAEDFCVSKQSHLTSVTSAEEQEYLTREGGKRSYWIGLTKVEKEGTWRWVDGTKYSENASFWAPGQPDNTDYGPSGREECAQIHPVGNGLWNDHNCNVSFLWICKRHLDTAGL</sequence>
<reference evidence="7" key="1">
    <citation type="submission" date="2025-08" db="UniProtKB">
        <authorList>
            <consortium name="RefSeq"/>
        </authorList>
    </citation>
    <scope>IDENTIFICATION</scope>
    <source>
        <tissue evidence="7">Blood</tissue>
    </source>
</reference>
<keyword evidence="6" id="KW-1185">Reference proteome</keyword>
<evidence type="ECO:0000256" key="2">
    <source>
        <dbReference type="ARBA" id="ARBA00022530"/>
    </source>
</evidence>
<dbReference type="PROSITE" id="PS00615">
    <property type="entry name" value="C_TYPE_LECTIN_1"/>
    <property type="match status" value="1"/>
</dbReference>
<evidence type="ECO:0000256" key="1">
    <source>
        <dbReference type="ARBA" id="ARBA00004498"/>
    </source>
</evidence>
<dbReference type="InterPro" id="IPR016186">
    <property type="entry name" value="C-type_lectin-like/link_sf"/>
</dbReference>
<keyword evidence="2" id="KW-0964">Secreted</keyword>
<evidence type="ECO:0000256" key="4">
    <source>
        <dbReference type="ARBA" id="ARBA00023157"/>
    </source>
</evidence>
<evidence type="ECO:0000313" key="6">
    <source>
        <dbReference type="Proteomes" id="UP001652627"/>
    </source>
</evidence>
<feature type="domain" description="C-type lectin" evidence="5">
    <location>
        <begin position="121"/>
        <end position="241"/>
    </location>
</feature>
<dbReference type="Gene3D" id="3.10.100.10">
    <property type="entry name" value="Mannose-Binding Protein A, subunit A"/>
    <property type="match status" value="1"/>
</dbReference>
<keyword evidence="2" id="KW-0272">Extracellular matrix</keyword>
<keyword evidence="4" id="KW-1015">Disulfide bond</keyword>
<dbReference type="SMART" id="SM00034">
    <property type="entry name" value="CLECT"/>
    <property type="match status" value="1"/>
</dbReference>
<accession>A0ABM4EKW5</accession>
<dbReference type="SUPFAM" id="SSF56436">
    <property type="entry name" value="C-type lectin-like"/>
    <property type="match status" value="1"/>
</dbReference>
<dbReference type="Pfam" id="PF00059">
    <property type="entry name" value="Lectin_C"/>
    <property type="match status" value="1"/>
</dbReference>
<dbReference type="InterPro" id="IPR001304">
    <property type="entry name" value="C-type_lectin-like"/>
</dbReference>
<name>A0ABM4EKW5_9AVES</name>
<dbReference type="InterPro" id="IPR033989">
    <property type="entry name" value="CD209-like_CTLD"/>
</dbReference>
<dbReference type="CDD" id="cd03590">
    <property type="entry name" value="CLECT_DC-SIGN_like"/>
    <property type="match status" value="1"/>
</dbReference>
<dbReference type="InterPro" id="IPR018378">
    <property type="entry name" value="C-type_lectin_CS"/>
</dbReference>
<comment type="subcellular location">
    <subcellularLocation>
        <location evidence="1">Secreted</location>
        <location evidence="1">Extracellular space</location>
        <location evidence="1">Extracellular matrix</location>
    </subcellularLocation>
</comment>
<dbReference type="InterPro" id="IPR016187">
    <property type="entry name" value="CTDL_fold"/>
</dbReference>
<dbReference type="GeneID" id="106487511"/>
<dbReference type="Proteomes" id="UP001652627">
    <property type="component" value="Chromosome 5"/>
</dbReference>
<keyword evidence="3" id="KW-0430">Lectin</keyword>
<evidence type="ECO:0000313" key="7">
    <source>
        <dbReference type="RefSeq" id="XP_067153341.1"/>
    </source>
</evidence>
<gene>
    <name evidence="7" type="primary">LOC106487511</name>
</gene>
<dbReference type="PANTHER" id="PTHR22803">
    <property type="entry name" value="MANNOSE, PHOSPHOLIPASE, LECTIN RECEPTOR RELATED"/>
    <property type="match status" value="1"/>
</dbReference>
<evidence type="ECO:0000259" key="5">
    <source>
        <dbReference type="PROSITE" id="PS50041"/>
    </source>
</evidence>
<dbReference type="InterPro" id="IPR050111">
    <property type="entry name" value="C-type_lectin/snaclec_domain"/>
</dbReference>
<dbReference type="PROSITE" id="PS50041">
    <property type="entry name" value="C_TYPE_LECTIN_2"/>
    <property type="match status" value="1"/>
</dbReference>
<protein>
    <submittedName>
        <fullName evidence="7">C-type lectin domain family 4 member F-like isoform X2</fullName>
    </submittedName>
</protein>
<dbReference type="RefSeq" id="XP_067153341.1">
    <property type="nucleotide sequence ID" value="XM_067297240.1"/>
</dbReference>
<organism evidence="6 7">
    <name type="scientific">Apteryx mantelli</name>
    <name type="common">North Island brown kiwi</name>
    <dbReference type="NCBI Taxonomy" id="2696672"/>
    <lineage>
        <taxon>Eukaryota</taxon>
        <taxon>Metazoa</taxon>
        <taxon>Chordata</taxon>
        <taxon>Craniata</taxon>
        <taxon>Vertebrata</taxon>
        <taxon>Euteleostomi</taxon>
        <taxon>Archelosauria</taxon>
        <taxon>Archosauria</taxon>
        <taxon>Dinosauria</taxon>
        <taxon>Saurischia</taxon>
        <taxon>Theropoda</taxon>
        <taxon>Coelurosauria</taxon>
        <taxon>Aves</taxon>
        <taxon>Palaeognathae</taxon>
        <taxon>Apterygiformes</taxon>
        <taxon>Apterygidae</taxon>
        <taxon>Apteryx</taxon>
    </lineage>
</organism>
<evidence type="ECO:0000256" key="3">
    <source>
        <dbReference type="ARBA" id="ARBA00022734"/>
    </source>
</evidence>
<proteinExistence type="predicted"/>